<dbReference type="EMBL" id="BGPR01000019">
    <property type="protein sequence ID" value="GBL79759.1"/>
    <property type="molecule type" value="Genomic_DNA"/>
</dbReference>
<protein>
    <submittedName>
        <fullName evidence="2">Uncharacterized protein</fullName>
    </submittedName>
</protein>
<dbReference type="Proteomes" id="UP000499080">
    <property type="component" value="Unassembled WGS sequence"/>
</dbReference>
<organism evidence="2 3">
    <name type="scientific">Araneus ventricosus</name>
    <name type="common">Orbweaver spider</name>
    <name type="synonym">Epeira ventricosa</name>
    <dbReference type="NCBI Taxonomy" id="182803"/>
    <lineage>
        <taxon>Eukaryota</taxon>
        <taxon>Metazoa</taxon>
        <taxon>Ecdysozoa</taxon>
        <taxon>Arthropoda</taxon>
        <taxon>Chelicerata</taxon>
        <taxon>Arachnida</taxon>
        <taxon>Araneae</taxon>
        <taxon>Araneomorphae</taxon>
        <taxon>Entelegynae</taxon>
        <taxon>Araneoidea</taxon>
        <taxon>Araneidae</taxon>
        <taxon>Araneus</taxon>
    </lineage>
</organism>
<name>A0A4Y2AKJ2_ARAVE</name>
<proteinExistence type="predicted"/>
<evidence type="ECO:0000256" key="1">
    <source>
        <dbReference type="SAM" id="MobiDB-lite"/>
    </source>
</evidence>
<comment type="caution">
    <text evidence="2">The sequence shown here is derived from an EMBL/GenBank/DDBJ whole genome shotgun (WGS) entry which is preliminary data.</text>
</comment>
<gene>
    <name evidence="2" type="ORF">AVEN_18276_1</name>
</gene>
<evidence type="ECO:0000313" key="2">
    <source>
        <dbReference type="EMBL" id="GBL79759.1"/>
    </source>
</evidence>
<feature type="region of interest" description="Disordered" evidence="1">
    <location>
        <begin position="62"/>
        <end position="83"/>
    </location>
</feature>
<dbReference type="AlphaFoldDB" id="A0A4Y2AKJ2"/>
<keyword evidence="3" id="KW-1185">Reference proteome</keyword>
<evidence type="ECO:0000313" key="3">
    <source>
        <dbReference type="Proteomes" id="UP000499080"/>
    </source>
</evidence>
<reference evidence="2 3" key="1">
    <citation type="journal article" date="2019" name="Sci. Rep.">
        <title>Orb-weaving spider Araneus ventricosus genome elucidates the spidroin gene catalogue.</title>
        <authorList>
            <person name="Kono N."/>
            <person name="Nakamura H."/>
            <person name="Ohtoshi R."/>
            <person name="Moran D.A.P."/>
            <person name="Shinohara A."/>
            <person name="Yoshida Y."/>
            <person name="Fujiwara M."/>
            <person name="Mori M."/>
            <person name="Tomita M."/>
            <person name="Arakawa K."/>
        </authorList>
    </citation>
    <scope>NUCLEOTIDE SEQUENCE [LARGE SCALE GENOMIC DNA]</scope>
</reference>
<sequence length="83" mass="9276">MKQQIPLRFKQPWMEHLPTFDSQMLPKEPTTTALPLAFGKLSGIMVSLADWFTAFYRKFQTNRSTGPENASNSPLAMGSSPAT</sequence>
<accession>A0A4Y2AKJ2</accession>